<dbReference type="InterPro" id="IPR052459">
    <property type="entry name" value="TNFRSF_decoy_receptor"/>
</dbReference>
<comment type="subcellular location">
    <subcellularLocation>
        <location evidence="1">Secreted</location>
    </subcellularLocation>
</comment>
<dbReference type="SMART" id="SM00208">
    <property type="entry name" value="TNFR"/>
    <property type="match status" value="3"/>
</dbReference>
<evidence type="ECO:0000313" key="10">
    <source>
        <dbReference type="Proteomes" id="UP000193380"/>
    </source>
</evidence>
<reference evidence="9" key="1">
    <citation type="journal article" date="2014" name="Nat. Commun.">
        <title>The rainbow trout genome provides novel insights into evolution after whole-genome duplication in vertebrates.</title>
        <authorList>
            <person name="Berthelot C."/>
            <person name="Brunet F."/>
            <person name="Chalopin D."/>
            <person name="Juanchich A."/>
            <person name="Bernard M."/>
            <person name="Noel B."/>
            <person name="Bento P."/>
            <person name="Da Silva C."/>
            <person name="Labadie K."/>
            <person name="Alberti A."/>
            <person name="Aury J.M."/>
            <person name="Louis A."/>
            <person name="Dehais P."/>
            <person name="Bardou P."/>
            <person name="Montfort J."/>
            <person name="Klopp C."/>
            <person name="Cabau C."/>
            <person name="Gaspin C."/>
            <person name="Thorgaard G.H."/>
            <person name="Boussaha M."/>
            <person name="Quillet E."/>
            <person name="Guyomard R."/>
            <person name="Galiana D."/>
            <person name="Bobe J."/>
            <person name="Volff J.N."/>
            <person name="Genet C."/>
            <person name="Wincker P."/>
            <person name="Jaillon O."/>
            <person name="Roest Crollius H."/>
            <person name="Guiguen Y."/>
        </authorList>
    </citation>
    <scope>NUCLEOTIDE SEQUENCE [LARGE SCALE GENOMIC DNA]</scope>
</reference>
<comment type="caution">
    <text evidence="8">Lacks conserved residue(s) required for the propagation of feature annotation.</text>
</comment>
<evidence type="ECO:0000256" key="4">
    <source>
        <dbReference type="ARBA" id="ARBA00022729"/>
    </source>
</evidence>
<dbReference type="InterPro" id="IPR034023">
    <property type="entry name" value="TNFRSF6B_N"/>
</dbReference>
<dbReference type="PROSITE" id="PS50050">
    <property type="entry name" value="TNFR_NGFR_2"/>
    <property type="match status" value="1"/>
</dbReference>
<dbReference type="Pfam" id="PF00020">
    <property type="entry name" value="TNFR_c6"/>
    <property type="match status" value="2"/>
</dbReference>
<dbReference type="SUPFAM" id="SSF57586">
    <property type="entry name" value="TNF receptor-like"/>
    <property type="match status" value="2"/>
</dbReference>
<keyword evidence="2" id="KW-0964">Secreted</keyword>
<reference evidence="9" key="2">
    <citation type="submission" date="2014-03" db="EMBL/GenBank/DDBJ databases">
        <authorList>
            <person name="Genoscope - CEA"/>
        </authorList>
    </citation>
    <scope>NUCLEOTIDE SEQUENCE</scope>
</reference>
<feature type="disulfide bond" evidence="8">
    <location>
        <begin position="68"/>
        <end position="83"/>
    </location>
</feature>
<evidence type="ECO:0000256" key="3">
    <source>
        <dbReference type="ARBA" id="ARBA00022703"/>
    </source>
</evidence>
<dbReference type="EMBL" id="FR904589">
    <property type="protein sequence ID" value="CDQ67597.1"/>
    <property type="molecule type" value="Genomic_DNA"/>
</dbReference>
<evidence type="ECO:0000256" key="5">
    <source>
        <dbReference type="ARBA" id="ARBA00022737"/>
    </source>
</evidence>
<evidence type="ECO:0000256" key="2">
    <source>
        <dbReference type="ARBA" id="ARBA00022525"/>
    </source>
</evidence>
<feature type="repeat" description="TNFR-Cys" evidence="8">
    <location>
        <begin position="67"/>
        <end position="108"/>
    </location>
</feature>
<evidence type="ECO:0000313" key="9">
    <source>
        <dbReference type="EMBL" id="CDQ67597.1"/>
    </source>
</evidence>
<sequence length="285" mass="31753">MHPLTNCFLPLLVFALCGGSVPVSGAHTPTYIWRDDATGDSLTCDLCAPGTYLLKHCTKDRKSDCGPCPKSHYTEIWNYIERCQYCNRFCTADEIESVPCTQLHNRQCECKDGFYMTHGSCSRHRRCPPGEGVISNGTAHTDVKCEPCPVGFFSAVSSSRKACQKFSVCPQGRTTIPGNDMNDVYCSACTNGSRTHEGEAICDGELMEFLSLQILTPRKDKRLVAVLRRSAGKATTNNATVLDLLKTIKNKAGKHFAIQMHDILNTDRLLHLRTKVNKWFLHMNL</sequence>
<keyword evidence="6 8" id="KW-1015">Disulfide bond</keyword>
<accession>A0A060WKA6</accession>
<feature type="disulfide bond" evidence="8">
    <location>
        <begin position="90"/>
        <end position="108"/>
    </location>
</feature>
<evidence type="ECO:0000256" key="1">
    <source>
        <dbReference type="ARBA" id="ARBA00004613"/>
    </source>
</evidence>
<dbReference type="PANTHER" id="PTHR23097:SF116">
    <property type="entry name" value="TUMOR NECROSIS FACTOR RECEPTOR SUPERFAMILY MEMBER 6B"/>
    <property type="match status" value="1"/>
</dbReference>
<evidence type="ECO:0000256" key="7">
    <source>
        <dbReference type="ARBA" id="ARBA00023180"/>
    </source>
</evidence>
<protein>
    <submittedName>
        <fullName evidence="9">Uncharacterized protein</fullName>
    </submittedName>
</protein>
<dbReference type="InterPro" id="IPR001368">
    <property type="entry name" value="TNFR/NGFR_Cys_rich_reg"/>
</dbReference>
<proteinExistence type="predicted"/>
<dbReference type="GO" id="GO:0005576">
    <property type="term" value="C:extracellular region"/>
    <property type="evidence" value="ECO:0007669"/>
    <property type="project" value="UniProtKB-SubCell"/>
</dbReference>
<keyword evidence="3" id="KW-0053">Apoptosis</keyword>
<evidence type="ECO:0000256" key="6">
    <source>
        <dbReference type="ARBA" id="ARBA00023157"/>
    </source>
</evidence>
<keyword evidence="7" id="KW-0325">Glycoprotein</keyword>
<dbReference type="STRING" id="8022.A0A060WKA6"/>
<name>A0A060WKA6_ONCMY</name>
<keyword evidence="4" id="KW-0732">Signal</keyword>
<dbReference type="Gene3D" id="2.10.50.10">
    <property type="entry name" value="Tumor Necrosis Factor Receptor, subunit A, domain 2"/>
    <property type="match status" value="2"/>
</dbReference>
<organism evidence="9 10">
    <name type="scientific">Oncorhynchus mykiss</name>
    <name type="common">Rainbow trout</name>
    <name type="synonym">Salmo gairdneri</name>
    <dbReference type="NCBI Taxonomy" id="8022"/>
    <lineage>
        <taxon>Eukaryota</taxon>
        <taxon>Metazoa</taxon>
        <taxon>Chordata</taxon>
        <taxon>Craniata</taxon>
        <taxon>Vertebrata</taxon>
        <taxon>Euteleostomi</taxon>
        <taxon>Actinopterygii</taxon>
        <taxon>Neopterygii</taxon>
        <taxon>Teleostei</taxon>
        <taxon>Protacanthopterygii</taxon>
        <taxon>Salmoniformes</taxon>
        <taxon>Salmonidae</taxon>
        <taxon>Salmoninae</taxon>
        <taxon>Oncorhynchus</taxon>
    </lineage>
</organism>
<dbReference type="Proteomes" id="UP000193380">
    <property type="component" value="Unassembled WGS sequence"/>
</dbReference>
<dbReference type="PaxDb" id="8022-A0A060WKA6"/>
<dbReference type="CDD" id="cd10575">
    <property type="entry name" value="TNFRSF6B"/>
    <property type="match status" value="1"/>
</dbReference>
<keyword evidence="5" id="KW-0677">Repeat</keyword>
<evidence type="ECO:0000256" key="8">
    <source>
        <dbReference type="PROSITE-ProRule" id="PRU00206"/>
    </source>
</evidence>
<dbReference type="PANTHER" id="PTHR23097">
    <property type="entry name" value="TUMOR NECROSIS FACTOR RECEPTOR SUPERFAMILY MEMBER"/>
    <property type="match status" value="1"/>
</dbReference>
<dbReference type="GO" id="GO:0006915">
    <property type="term" value="P:apoptotic process"/>
    <property type="evidence" value="ECO:0007669"/>
    <property type="project" value="UniProtKB-KW"/>
</dbReference>
<gene>
    <name evidence="9" type="ORF">GSONMT00034343001</name>
</gene>
<dbReference type="AlphaFoldDB" id="A0A060WKA6"/>